<sequence>MAALAIGSWKLNALQDFLHVELGLTVGCLHMGSTFVDSVGSRELEQHGLPIYLSTHYCLELMKSWHLITAVICYDGADSSDTFRSNSD</sequence>
<accession>A0ABP0X8G6</accession>
<name>A0ABP0X8G6_9BRYO</name>
<proteinExistence type="predicted"/>
<protein>
    <submittedName>
        <fullName evidence="1">Uncharacterized protein</fullName>
    </submittedName>
</protein>
<gene>
    <name evidence="1" type="ORF">CSSPJE1EN1_LOCUS20881</name>
</gene>
<keyword evidence="2" id="KW-1185">Reference proteome</keyword>
<dbReference type="EMBL" id="OZ020101">
    <property type="protein sequence ID" value="CAK9275403.1"/>
    <property type="molecule type" value="Genomic_DNA"/>
</dbReference>
<evidence type="ECO:0000313" key="2">
    <source>
        <dbReference type="Proteomes" id="UP001497444"/>
    </source>
</evidence>
<evidence type="ECO:0000313" key="1">
    <source>
        <dbReference type="EMBL" id="CAK9275403.1"/>
    </source>
</evidence>
<dbReference type="Proteomes" id="UP001497444">
    <property type="component" value="Chromosome 6"/>
</dbReference>
<reference evidence="1" key="1">
    <citation type="submission" date="2024-02" db="EMBL/GenBank/DDBJ databases">
        <authorList>
            <consortium name="ELIXIR-Norway"/>
            <consortium name="Elixir Norway"/>
        </authorList>
    </citation>
    <scope>NUCLEOTIDE SEQUENCE</scope>
</reference>
<organism evidence="1 2">
    <name type="scientific">Sphagnum jensenii</name>
    <dbReference type="NCBI Taxonomy" id="128206"/>
    <lineage>
        <taxon>Eukaryota</taxon>
        <taxon>Viridiplantae</taxon>
        <taxon>Streptophyta</taxon>
        <taxon>Embryophyta</taxon>
        <taxon>Bryophyta</taxon>
        <taxon>Sphagnophytina</taxon>
        <taxon>Sphagnopsida</taxon>
        <taxon>Sphagnales</taxon>
        <taxon>Sphagnaceae</taxon>
        <taxon>Sphagnum</taxon>
    </lineage>
</organism>